<protein>
    <submittedName>
        <fullName evidence="1">Uncharacterized protein</fullName>
    </submittedName>
</protein>
<name>A0A974CNZ1_XENLA</name>
<sequence length="91" mass="10752">MWERPHRIKQHKSNVRCGYTHLPIPAHFAAARHTVSQLRYQVIDSVEPLRRGGDRTLQLKKLEMKWIQKSRDAGPRWFEPGVHTNAIYLIK</sequence>
<organism evidence="1 2">
    <name type="scientific">Xenopus laevis</name>
    <name type="common">African clawed frog</name>
    <dbReference type="NCBI Taxonomy" id="8355"/>
    <lineage>
        <taxon>Eukaryota</taxon>
        <taxon>Metazoa</taxon>
        <taxon>Chordata</taxon>
        <taxon>Craniata</taxon>
        <taxon>Vertebrata</taxon>
        <taxon>Euteleostomi</taxon>
        <taxon>Amphibia</taxon>
        <taxon>Batrachia</taxon>
        <taxon>Anura</taxon>
        <taxon>Pipoidea</taxon>
        <taxon>Pipidae</taxon>
        <taxon>Xenopodinae</taxon>
        <taxon>Xenopus</taxon>
        <taxon>Xenopus</taxon>
    </lineage>
</organism>
<gene>
    <name evidence="1" type="ORF">XELAEV_18031531mg</name>
</gene>
<dbReference type="EMBL" id="CM004476">
    <property type="protein sequence ID" value="OCT76332.1"/>
    <property type="molecule type" value="Genomic_DNA"/>
</dbReference>
<dbReference type="Proteomes" id="UP000694892">
    <property type="component" value="Chromosome 6L"/>
</dbReference>
<proteinExistence type="predicted"/>
<reference evidence="2" key="1">
    <citation type="journal article" date="2016" name="Nature">
        <title>Genome evolution in the allotetraploid frog Xenopus laevis.</title>
        <authorList>
            <person name="Session A.M."/>
            <person name="Uno Y."/>
            <person name="Kwon T."/>
            <person name="Chapman J.A."/>
            <person name="Toyoda A."/>
            <person name="Takahashi S."/>
            <person name="Fukui A."/>
            <person name="Hikosaka A."/>
            <person name="Suzuki A."/>
            <person name="Kondo M."/>
            <person name="van Heeringen S.J."/>
            <person name="Quigley I."/>
            <person name="Heinz S."/>
            <person name="Ogino H."/>
            <person name="Ochi H."/>
            <person name="Hellsten U."/>
            <person name="Lyons J.B."/>
            <person name="Simakov O."/>
            <person name="Putnam N."/>
            <person name="Stites J."/>
            <person name="Kuroki Y."/>
            <person name="Tanaka T."/>
            <person name="Michiue T."/>
            <person name="Watanabe M."/>
            <person name="Bogdanovic O."/>
            <person name="Lister R."/>
            <person name="Georgiou G."/>
            <person name="Paranjpe S.S."/>
            <person name="van Kruijsbergen I."/>
            <person name="Shu S."/>
            <person name="Carlson J."/>
            <person name="Kinoshita T."/>
            <person name="Ohta Y."/>
            <person name="Mawaribuchi S."/>
            <person name="Jenkins J."/>
            <person name="Grimwood J."/>
            <person name="Schmutz J."/>
            <person name="Mitros T."/>
            <person name="Mozaffari S.V."/>
            <person name="Suzuki Y."/>
            <person name="Haramoto Y."/>
            <person name="Yamamoto T.S."/>
            <person name="Takagi C."/>
            <person name="Heald R."/>
            <person name="Miller K."/>
            <person name="Haudenschild C."/>
            <person name="Kitzman J."/>
            <person name="Nakayama T."/>
            <person name="Izutsu Y."/>
            <person name="Robert J."/>
            <person name="Fortriede J."/>
            <person name="Burns K."/>
            <person name="Lotay V."/>
            <person name="Karimi K."/>
            <person name="Yasuoka Y."/>
            <person name="Dichmann D.S."/>
            <person name="Flajnik M.F."/>
            <person name="Houston D.W."/>
            <person name="Shendure J."/>
            <person name="DuPasquier L."/>
            <person name="Vize P.D."/>
            <person name="Zorn A.M."/>
            <person name="Ito M."/>
            <person name="Marcotte E.M."/>
            <person name="Wallingford J.B."/>
            <person name="Ito Y."/>
            <person name="Asashima M."/>
            <person name="Ueno N."/>
            <person name="Matsuda Y."/>
            <person name="Veenstra G.J."/>
            <person name="Fujiyama A."/>
            <person name="Harland R.M."/>
            <person name="Taira M."/>
            <person name="Rokhsar D.S."/>
        </authorList>
    </citation>
    <scope>NUCLEOTIDE SEQUENCE [LARGE SCALE GENOMIC DNA]</scope>
    <source>
        <strain evidence="2">J</strain>
    </source>
</reference>
<dbReference type="AlphaFoldDB" id="A0A974CNZ1"/>
<evidence type="ECO:0000313" key="1">
    <source>
        <dbReference type="EMBL" id="OCT76332.1"/>
    </source>
</evidence>
<accession>A0A974CNZ1</accession>
<evidence type="ECO:0000313" key="2">
    <source>
        <dbReference type="Proteomes" id="UP000694892"/>
    </source>
</evidence>